<evidence type="ECO:0000256" key="6">
    <source>
        <dbReference type="SAM" id="SignalP"/>
    </source>
</evidence>
<name>A0ABZ0ZTQ0_9ACTN</name>
<dbReference type="PROSITE" id="PS51257">
    <property type="entry name" value="PROKAR_LIPOPROTEIN"/>
    <property type="match status" value="1"/>
</dbReference>
<proteinExistence type="inferred from homology"/>
<dbReference type="PANTHER" id="PTHR30532">
    <property type="entry name" value="IRON III DICITRATE-BINDING PERIPLASMIC PROTEIN"/>
    <property type="match status" value="1"/>
</dbReference>
<dbReference type="CDD" id="cd01146">
    <property type="entry name" value="FhuD"/>
    <property type="match status" value="1"/>
</dbReference>
<dbReference type="Gene3D" id="3.40.50.1980">
    <property type="entry name" value="Nitrogenase molybdenum iron protein domain"/>
    <property type="match status" value="2"/>
</dbReference>
<dbReference type="PROSITE" id="PS50983">
    <property type="entry name" value="FE_B12_PBP"/>
    <property type="match status" value="1"/>
</dbReference>
<evidence type="ECO:0000256" key="4">
    <source>
        <dbReference type="ARBA" id="ARBA00022729"/>
    </source>
</evidence>
<reference evidence="9" key="1">
    <citation type="submission" date="2023-12" db="EMBL/GenBank/DDBJ databases">
        <title>Novel species in genus Nocardioides.</title>
        <authorList>
            <person name="Zhou H."/>
        </authorList>
    </citation>
    <scope>NUCLEOTIDE SEQUENCE [LARGE SCALE GENOMIC DNA]</scope>
    <source>
        <strain evidence="9">HM61</strain>
    </source>
</reference>
<keyword evidence="3" id="KW-0813">Transport</keyword>
<evidence type="ECO:0000256" key="3">
    <source>
        <dbReference type="ARBA" id="ARBA00022448"/>
    </source>
</evidence>
<comment type="similarity">
    <text evidence="2">Belongs to the bacterial solute-binding protein 8 family.</text>
</comment>
<dbReference type="InterPro" id="IPR002491">
    <property type="entry name" value="ABC_transptr_periplasmic_BD"/>
</dbReference>
<dbReference type="RefSeq" id="WP_322938065.1">
    <property type="nucleotide sequence ID" value="NZ_CP141059.1"/>
</dbReference>
<feature type="domain" description="Fe/B12 periplasmic-binding" evidence="7">
    <location>
        <begin position="72"/>
        <end position="341"/>
    </location>
</feature>
<dbReference type="InterPro" id="IPR051313">
    <property type="entry name" value="Bact_iron-sidero_bind"/>
</dbReference>
<protein>
    <submittedName>
        <fullName evidence="8">Iron-siderophore ABC transporter substrate-binding protein</fullName>
    </submittedName>
</protein>
<sequence>MKTRSIAAALTAPLALLMVACGTTDSEGGNAEAPEANDSADCADDTTETADGPVSITDSYGRTVELDKPAERVAVLEWQQTEDLLTLCLTPVAVADAEGYATWDTAEELPAGVTDVGTRGEPNLETLFGTNPDLVIVEAYTAEDEIIKQLEQYDVPVLATKGADAADPVQNMLDTFELIAAATGREERADVVVDDFNASLEEAKEELADADVPTDSFVYFDGWIQGGNVAIRPFGQGSLMGELGEELGLTNAWEGEVDPAYGLGQTDIEGMSEVGDATFFYTGTTDPAGDINAELAKNRVWNQIPAVEDGRSYAFPEGIWTFGGPHSAQQVIDAYVDLLTQ</sequence>
<evidence type="ECO:0000313" key="8">
    <source>
        <dbReference type="EMBL" id="WQQ27701.1"/>
    </source>
</evidence>
<evidence type="ECO:0000256" key="2">
    <source>
        <dbReference type="ARBA" id="ARBA00008814"/>
    </source>
</evidence>
<accession>A0ABZ0ZTQ0</accession>
<dbReference type="EMBL" id="CP141059">
    <property type="protein sequence ID" value="WQQ27701.1"/>
    <property type="molecule type" value="Genomic_DNA"/>
</dbReference>
<comment type="subcellular location">
    <subcellularLocation>
        <location evidence="1">Cell envelope</location>
    </subcellularLocation>
</comment>
<keyword evidence="9" id="KW-1185">Reference proteome</keyword>
<evidence type="ECO:0000259" key="7">
    <source>
        <dbReference type="PROSITE" id="PS50983"/>
    </source>
</evidence>
<evidence type="ECO:0000256" key="5">
    <source>
        <dbReference type="SAM" id="MobiDB-lite"/>
    </source>
</evidence>
<evidence type="ECO:0000313" key="9">
    <source>
        <dbReference type="Proteomes" id="UP001327225"/>
    </source>
</evidence>
<evidence type="ECO:0000256" key="1">
    <source>
        <dbReference type="ARBA" id="ARBA00004196"/>
    </source>
</evidence>
<dbReference type="Proteomes" id="UP001327225">
    <property type="component" value="Chromosome"/>
</dbReference>
<organism evidence="8 9">
    <name type="scientific">Nocardioides bizhenqiangii</name>
    <dbReference type="NCBI Taxonomy" id="3095076"/>
    <lineage>
        <taxon>Bacteria</taxon>
        <taxon>Bacillati</taxon>
        <taxon>Actinomycetota</taxon>
        <taxon>Actinomycetes</taxon>
        <taxon>Propionibacteriales</taxon>
        <taxon>Nocardioidaceae</taxon>
        <taxon>Nocardioides</taxon>
    </lineage>
</organism>
<gene>
    <name evidence="8" type="ORF">SHK19_05560</name>
</gene>
<dbReference type="PANTHER" id="PTHR30532:SF1">
    <property type="entry name" value="IRON(3+)-HYDROXAMATE-BINDING PROTEIN FHUD"/>
    <property type="match status" value="1"/>
</dbReference>
<feature type="chain" id="PRO_5045506180" evidence="6">
    <location>
        <begin position="21"/>
        <end position="341"/>
    </location>
</feature>
<feature type="signal peptide" evidence="6">
    <location>
        <begin position="1"/>
        <end position="20"/>
    </location>
</feature>
<feature type="region of interest" description="Disordered" evidence="5">
    <location>
        <begin position="26"/>
        <end position="53"/>
    </location>
</feature>
<keyword evidence="4 6" id="KW-0732">Signal</keyword>
<dbReference type="SUPFAM" id="SSF53807">
    <property type="entry name" value="Helical backbone' metal receptor"/>
    <property type="match status" value="1"/>
</dbReference>
<dbReference type="Pfam" id="PF01497">
    <property type="entry name" value="Peripla_BP_2"/>
    <property type="match status" value="1"/>
</dbReference>